<feature type="compositionally biased region" description="Basic and acidic residues" evidence="1">
    <location>
        <begin position="85"/>
        <end position="95"/>
    </location>
</feature>
<organism evidence="2 3">
    <name type="scientific">Armillaria luteobubalina</name>
    <dbReference type="NCBI Taxonomy" id="153913"/>
    <lineage>
        <taxon>Eukaryota</taxon>
        <taxon>Fungi</taxon>
        <taxon>Dikarya</taxon>
        <taxon>Basidiomycota</taxon>
        <taxon>Agaricomycotina</taxon>
        <taxon>Agaricomycetes</taxon>
        <taxon>Agaricomycetidae</taxon>
        <taxon>Agaricales</taxon>
        <taxon>Marasmiineae</taxon>
        <taxon>Physalacriaceae</taxon>
        <taxon>Armillaria</taxon>
    </lineage>
</organism>
<feature type="region of interest" description="Disordered" evidence="1">
    <location>
        <begin position="26"/>
        <end position="132"/>
    </location>
</feature>
<sequence>MHVQAFLATHDWLLSLNNAKQFGEHVKLPPRGVSPVLSEDEDESKEDTSGKDDSGEESPDPTPLPPKHFKTSDGSSKPKQKQKPVKVEPIPDMKSTKGKGKSMEPSVKTKPSAGSTHKPRGRVPSEPPVDDTSDCMSPALAMLAEEITDTIDDWETTPVMVDTLLQCMGTDLAIVGVLQIPPVPVSYSRVFGLHSVHRQTYHLQAQWESHDLP</sequence>
<dbReference type="Proteomes" id="UP001175228">
    <property type="component" value="Unassembled WGS sequence"/>
</dbReference>
<dbReference type="EMBL" id="JAUEPU010000026">
    <property type="protein sequence ID" value="KAK0493158.1"/>
    <property type="molecule type" value="Genomic_DNA"/>
</dbReference>
<keyword evidence="3" id="KW-1185">Reference proteome</keyword>
<evidence type="ECO:0000313" key="2">
    <source>
        <dbReference type="EMBL" id="KAK0493158.1"/>
    </source>
</evidence>
<evidence type="ECO:0000313" key="3">
    <source>
        <dbReference type="Proteomes" id="UP001175228"/>
    </source>
</evidence>
<reference evidence="2" key="1">
    <citation type="submission" date="2023-06" db="EMBL/GenBank/DDBJ databases">
        <authorList>
            <consortium name="Lawrence Berkeley National Laboratory"/>
            <person name="Ahrendt S."/>
            <person name="Sahu N."/>
            <person name="Indic B."/>
            <person name="Wong-Bajracharya J."/>
            <person name="Merenyi Z."/>
            <person name="Ke H.-M."/>
            <person name="Monk M."/>
            <person name="Kocsube S."/>
            <person name="Drula E."/>
            <person name="Lipzen A."/>
            <person name="Balint B."/>
            <person name="Henrissat B."/>
            <person name="Andreopoulos B."/>
            <person name="Martin F.M."/>
            <person name="Harder C.B."/>
            <person name="Rigling D."/>
            <person name="Ford K.L."/>
            <person name="Foster G.D."/>
            <person name="Pangilinan J."/>
            <person name="Papanicolaou A."/>
            <person name="Barry K."/>
            <person name="LaButti K."/>
            <person name="Viragh M."/>
            <person name="Koriabine M."/>
            <person name="Yan M."/>
            <person name="Riley R."/>
            <person name="Champramary S."/>
            <person name="Plett K.L."/>
            <person name="Tsai I.J."/>
            <person name="Slot J."/>
            <person name="Sipos G."/>
            <person name="Plett J."/>
            <person name="Nagy L.G."/>
            <person name="Grigoriev I.V."/>
        </authorList>
    </citation>
    <scope>NUCLEOTIDE SEQUENCE</scope>
    <source>
        <strain evidence="2">HWK02</strain>
    </source>
</reference>
<protein>
    <submittedName>
        <fullName evidence="2">Uncharacterized protein</fullName>
    </submittedName>
</protein>
<comment type="caution">
    <text evidence="2">The sequence shown here is derived from an EMBL/GenBank/DDBJ whole genome shotgun (WGS) entry which is preliminary data.</text>
</comment>
<name>A0AA39PYX3_9AGAR</name>
<gene>
    <name evidence="2" type="ORF">EDD18DRAFT_1357097</name>
</gene>
<proteinExistence type="predicted"/>
<dbReference type="AlphaFoldDB" id="A0AA39PYX3"/>
<accession>A0AA39PYX3</accession>
<evidence type="ECO:0000256" key="1">
    <source>
        <dbReference type="SAM" id="MobiDB-lite"/>
    </source>
</evidence>